<dbReference type="GO" id="GO:0004518">
    <property type="term" value="F:nuclease activity"/>
    <property type="evidence" value="ECO:0007669"/>
    <property type="project" value="UniProtKB-KW"/>
</dbReference>
<dbReference type="CDD" id="cd09874">
    <property type="entry name" value="PIN_MT3492-like"/>
    <property type="match status" value="1"/>
</dbReference>
<dbReference type="Gene3D" id="3.40.50.1010">
    <property type="entry name" value="5'-nuclease"/>
    <property type="match status" value="1"/>
</dbReference>
<accession>A0A4R1BTD4</accession>
<organism evidence="6 7">
    <name type="scientific">Rubrobacter taiwanensis</name>
    <dbReference type="NCBI Taxonomy" id="185139"/>
    <lineage>
        <taxon>Bacteria</taxon>
        <taxon>Bacillati</taxon>
        <taxon>Actinomycetota</taxon>
        <taxon>Rubrobacteria</taxon>
        <taxon>Rubrobacterales</taxon>
        <taxon>Rubrobacteraceae</taxon>
        <taxon>Rubrobacter</taxon>
    </lineage>
</organism>
<dbReference type="GO" id="GO:0016787">
    <property type="term" value="F:hydrolase activity"/>
    <property type="evidence" value="ECO:0007669"/>
    <property type="project" value="UniProtKB-KW"/>
</dbReference>
<keyword evidence="1" id="KW-0540">Nuclease</keyword>
<dbReference type="Pfam" id="PF01850">
    <property type="entry name" value="PIN"/>
    <property type="match status" value="1"/>
</dbReference>
<dbReference type="OrthoDB" id="1525146at2"/>
<evidence type="ECO:0000313" key="7">
    <source>
        <dbReference type="Proteomes" id="UP000295244"/>
    </source>
</evidence>
<evidence type="ECO:0000256" key="1">
    <source>
        <dbReference type="ARBA" id="ARBA00022722"/>
    </source>
</evidence>
<comment type="caution">
    <text evidence="6">The sequence shown here is derived from an EMBL/GenBank/DDBJ whole genome shotgun (WGS) entry which is preliminary data.</text>
</comment>
<dbReference type="AlphaFoldDB" id="A0A4R1BTD4"/>
<reference evidence="6 7" key="1">
    <citation type="submission" date="2019-03" db="EMBL/GenBank/DDBJ databases">
        <title>Whole genome sequence of a novel Rubrobacter taiwanensis strain, isolated from Yellowstone National Park.</title>
        <authorList>
            <person name="Freed S."/>
            <person name="Ramaley R.F."/>
            <person name="Kyndt J.A."/>
        </authorList>
    </citation>
    <scope>NUCLEOTIDE SEQUENCE [LARGE SCALE GENOMIC DNA]</scope>
    <source>
        <strain evidence="6 7">Yellowstone</strain>
    </source>
</reference>
<dbReference type="GO" id="GO:0046872">
    <property type="term" value="F:metal ion binding"/>
    <property type="evidence" value="ECO:0007669"/>
    <property type="project" value="UniProtKB-KW"/>
</dbReference>
<keyword evidence="3" id="KW-0378">Hydrolase</keyword>
<dbReference type="EMBL" id="SKBU01000001">
    <property type="protein sequence ID" value="TCJ20687.1"/>
    <property type="molecule type" value="Genomic_DNA"/>
</dbReference>
<dbReference type="SUPFAM" id="SSF88723">
    <property type="entry name" value="PIN domain-like"/>
    <property type="match status" value="1"/>
</dbReference>
<gene>
    <name evidence="6" type="ORF">E0L93_00195</name>
</gene>
<evidence type="ECO:0000259" key="5">
    <source>
        <dbReference type="Pfam" id="PF01850"/>
    </source>
</evidence>
<proteinExistence type="predicted"/>
<dbReference type="InterPro" id="IPR029060">
    <property type="entry name" value="PIN-like_dom_sf"/>
</dbReference>
<evidence type="ECO:0000313" key="6">
    <source>
        <dbReference type="EMBL" id="TCJ20687.1"/>
    </source>
</evidence>
<feature type="domain" description="PIN" evidence="5">
    <location>
        <begin position="4"/>
        <end position="111"/>
    </location>
</feature>
<keyword evidence="2" id="KW-0479">Metal-binding</keyword>
<keyword evidence="7" id="KW-1185">Reference proteome</keyword>
<dbReference type="Proteomes" id="UP000295244">
    <property type="component" value="Unassembled WGS sequence"/>
</dbReference>
<evidence type="ECO:0000256" key="4">
    <source>
        <dbReference type="ARBA" id="ARBA00022842"/>
    </source>
</evidence>
<dbReference type="InterPro" id="IPR002716">
    <property type="entry name" value="PIN_dom"/>
</dbReference>
<protein>
    <submittedName>
        <fullName evidence="6">PIN domain-containing protein</fullName>
    </submittedName>
</protein>
<keyword evidence="4" id="KW-0460">Magnesium</keyword>
<dbReference type="RefSeq" id="WP_132687084.1">
    <property type="nucleotide sequence ID" value="NZ_SKBU01000001.1"/>
</dbReference>
<sequence>MILYLETSALVKLYAEEDGTEVVERAVEEAELVVSSVVAYAEARAALARKYREGIFSEEEHREAVEALDEDWETLEKPEVTEELAREAGGLAQEHALRVFDAIHLASALRACDAWSRRGEEDSGKAVFFLGFDSNLTRAAGELVQVYEPPERPEDGGSC</sequence>
<evidence type="ECO:0000256" key="3">
    <source>
        <dbReference type="ARBA" id="ARBA00022801"/>
    </source>
</evidence>
<name>A0A4R1BTD4_9ACTN</name>
<evidence type="ECO:0000256" key="2">
    <source>
        <dbReference type="ARBA" id="ARBA00022723"/>
    </source>
</evidence>